<gene>
    <name evidence="1" type="ORF">B5F96_13040</name>
</gene>
<dbReference type="EMBL" id="NFIJ01000015">
    <property type="protein sequence ID" value="OUO04170.1"/>
    <property type="molecule type" value="Genomic_DNA"/>
</dbReference>
<reference evidence="2" key="1">
    <citation type="submission" date="2017-04" db="EMBL/GenBank/DDBJ databases">
        <title>Function of individual gut microbiota members based on whole genome sequencing of pure cultures obtained from chicken caecum.</title>
        <authorList>
            <person name="Medvecky M."/>
            <person name="Cejkova D."/>
            <person name="Polansky O."/>
            <person name="Karasova D."/>
            <person name="Kubasova T."/>
            <person name="Cizek A."/>
            <person name="Rychlik I."/>
        </authorList>
    </citation>
    <scope>NUCLEOTIDE SEQUENCE [LARGE SCALE GENOMIC DNA]</scope>
    <source>
        <strain evidence="2">An42</strain>
    </source>
</reference>
<name>A0A9Q5SQG6_9BACT</name>
<dbReference type="AlphaFoldDB" id="A0A9Q5SQG6"/>
<protein>
    <submittedName>
        <fullName evidence="1">Uncharacterized protein</fullName>
    </submittedName>
</protein>
<evidence type="ECO:0000313" key="1">
    <source>
        <dbReference type="EMBL" id="OUO04170.1"/>
    </source>
</evidence>
<evidence type="ECO:0000313" key="2">
    <source>
        <dbReference type="Proteomes" id="UP000195975"/>
    </source>
</evidence>
<sequence length="86" mass="10237">MWRGRYRYSWDADDADWHRLTRILLIVNKINLRQSACSGLSASGNINLTHPHITYEILFIIFLFFKYFQSVFQEFDIVGNTFVECI</sequence>
<accession>A0A9Q5SQG6</accession>
<organism evidence="1 2">
    <name type="scientific">Parabacteroides johnsonii</name>
    <dbReference type="NCBI Taxonomy" id="387661"/>
    <lineage>
        <taxon>Bacteria</taxon>
        <taxon>Pseudomonadati</taxon>
        <taxon>Bacteroidota</taxon>
        <taxon>Bacteroidia</taxon>
        <taxon>Bacteroidales</taxon>
        <taxon>Tannerellaceae</taxon>
        <taxon>Parabacteroides</taxon>
    </lineage>
</organism>
<proteinExistence type="predicted"/>
<comment type="caution">
    <text evidence="1">The sequence shown here is derived from an EMBL/GenBank/DDBJ whole genome shotgun (WGS) entry which is preliminary data.</text>
</comment>
<dbReference type="Proteomes" id="UP000195975">
    <property type="component" value="Unassembled WGS sequence"/>
</dbReference>